<dbReference type="AlphaFoldDB" id="A0A840MYP8"/>
<accession>A0A840MYP8</accession>
<dbReference type="EMBL" id="JACHIJ010000002">
    <property type="protein sequence ID" value="MBB5051862.1"/>
    <property type="molecule type" value="Genomic_DNA"/>
</dbReference>
<gene>
    <name evidence="2" type="ORF">HNQ36_001816</name>
</gene>
<evidence type="ECO:0000313" key="3">
    <source>
        <dbReference type="Proteomes" id="UP000521227"/>
    </source>
</evidence>
<proteinExistence type="predicted"/>
<evidence type="ECO:0000256" key="1">
    <source>
        <dbReference type="SAM" id="MobiDB-lite"/>
    </source>
</evidence>
<evidence type="ECO:0000313" key="2">
    <source>
        <dbReference type="EMBL" id="MBB5051862.1"/>
    </source>
</evidence>
<comment type="caution">
    <text evidence="2">The sequence shown here is derived from an EMBL/GenBank/DDBJ whole genome shotgun (WGS) entry which is preliminary data.</text>
</comment>
<reference evidence="2 3" key="1">
    <citation type="submission" date="2020-08" db="EMBL/GenBank/DDBJ databases">
        <title>Genomic Encyclopedia of Type Strains, Phase IV (KMG-IV): sequencing the most valuable type-strain genomes for metagenomic binning, comparative biology and taxonomic classification.</title>
        <authorList>
            <person name="Goeker M."/>
        </authorList>
    </citation>
    <scope>NUCLEOTIDE SEQUENCE [LARGE SCALE GENOMIC DNA]</scope>
    <source>
        <strain evidence="2 3">DSM 17498</strain>
    </source>
</reference>
<dbReference type="Proteomes" id="UP000521227">
    <property type="component" value="Unassembled WGS sequence"/>
</dbReference>
<sequence>MTEKPMASRQSLTDWKDEMREELDRALAREERLRAAWREERRRKLANRNEQSTIVDPARRKGNA</sequence>
<organism evidence="2 3">
    <name type="scientific">Afipia massiliensis</name>
    <dbReference type="NCBI Taxonomy" id="211460"/>
    <lineage>
        <taxon>Bacteria</taxon>
        <taxon>Pseudomonadati</taxon>
        <taxon>Pseudomonadota</taxon>
        <taxon>Alphaproteobacteria</taxon>
        <taxon>Hyphomicrobiales</taxon>
        <taxon>Nitrobacteraceae</taxon>
        <taxon>Afipia</taxon>
    </lineage>
</organism>
<feature type="region of interest" description="Disordered" evidence="1">
    <location>
        <begin position="41"/>
        <end position="64"/>
    </location>
</feature>
<name>A0A840MYP8_9BRAD</name>
<dbReference type="RefSeq" id="WP_024921625.1">
    <property type="nucleotide sequence ID" value="NZ_JACHIJ010000002.1"/>
</dbReference>
<protein>
    <submittedName>
        <fullName evidence="2">Uncharacterized protein</fullName>
    </submittedName>
</protein>